<comment type="similarity">
    <text evidence="2 9">Belongs to the arsenical resistance-3 (ACR3) (TC 2.A.59) family.</text>
</comment>
<dbReference type="AlphaFoldDB" id="A0A2P8CVK3"/>
<feature type="transmembrane region" description="Helical" evidence="10">
    <location>
        <begin position="88"/>
        <end position="112"/>
    </location>
</feature>
<comment type="caution">
    <text evidence="11">The sequence shown here is derived from an EMBL/GenBank/DDBJ whole genome shotgun (WGS) entry which is preliminary data.</text>
</comment>
<evidence type="ECO:0000256" key="2">
    <source>
        <dbReference type="ARBA" id="ARBA00010110"/>
    </source>
</evidence>
<dbReference type="EMBL" id="PYGD01000013">
    <property type="protein sequence ID" value="PSK88998.1"/>
    <property type="molecule type" value="Genomic_DNA"/>
</dbReference>
<feature type="transmembrane region" description="Helical" evidence="10">
    <location>
        <begin position="324"/>
        <end position="347"/>
    </location>
</feature>
<feature type="transmembrane region" description="Helical" evidence="10">
    <location>
        <begin position="294"/>
        <end position="318"/>
    </location>
</feature>
<evidence type="ECO:0000256" key="7">
    <source>
        <dbReference type="ARBA" id="ARBA00022989"/>
    </source>
</evidence>
<feature type="transmembrane region" description="Helical" evidence="10">
    <location>
        <begin position="149"/>
        <end position="171"/>
    </location>
</feature>
<feature type="transmembrane region" description="Helical" evidence="10">
    <location>
        <begin position="227"/>
        <end position="249"/>
    </location>
</feature>
<dbReference type="NCBIfam" id="TIGR00832">
    <property type="entry name" value="acr3"/>
    <property type="match status" value="1"/>
</dbReference>
<dbReference type="Proteomes" id="UP000240572">
    <property type="component" value="Unassembled WGS sequence"/>
</dbReference>
<feature type="transmembrane region" description="Helical" evidence="10">
    <location>
        <begin position="21"/>
        <end position="40"/>
    </location>
</feature>
<dbReference type="FunFam" id="1.20.1530.20:FF:000009">
    <property type="entry name" value="Arsenite transporter, ACR3 family"/>
    <property type="match status" value="1"/>
</dbReference>
<dbReference type="InterPro" id="IPR038770">
    <property type="entry name" value="Na+/solute_symporter_sf"/>
</dbReference>
<feature type="transmembrane region" description="Helical" evidence="10">
    <location>
        <begin position="46"/>
        <end position="68"/>
    </location>
</feature>
<reference evidence="11 12" key="1">
    <citation type="submission" date="2018-03" db="EMBL/GenBank/DDBJ databases">
        <title>Genomic Encyclopedia of Type Strains, Phase III (KMG-III): the genomes of soil and plant-associated and newly described type strains.</title>
        <authorList>
            <person name="Whitman W."/>
        </authorList>
    </citation>
    <scope>NUCLEOTIDE SEQUENCE [LARGE SCALE GENOMIC DNA]</scope>
    <source>
        <strain evidence="11 12">CGMCC 1.12700</strain>
    </source>
</reference>
<dbReference type="PIRSF" id="PIRSF005508">
    <property type="entry name" value="Acr3"/>
    <property type="match status" value="1"/>
</dbReference>
<feature type="transmembrane region" description="Helical" evidence="10">
    <location>
        <begin position="118"/>
        <end position="137"/>
    </location>
</feature>
<dbReference type="InterPro" id="IPR004706">
    <property type="entry name" value="Arsenical-R_Acr3"/>
</dbReference>
<gene>
    <name evidence="11" type="ORF">B0I18_1139</name>
</gene>
<dbReference type="Gene3D" id="1.20.1530.20">
    <property type="match status" value="1"/>
</dbReference>
<evidence type="ECO:0000256" key="3">
    <source>
        <dbReference type="ARBA" id="ARBA00022448"/>
    </source>
</evidence>
<evidence type="ECO:0000313" key="11">
    <source>
        <dbReference type="EMBL" id="PSK88998.1"/>
    </source>
</evidence>
<evidence type="ECO:0000256" key="10">
    <source>
        <dbReference type="SAM" id="Phobius"/>
    </source>
</evidence>
<dbReference type="GO" id="GO:0005886">
    <property type="term" value="C:plasma membrane"/>
    <property type="evidence" value="ECO:0007669"/>
    <property type="project" value="UniProtKB-SubCell"/>
</dbReference>
<evidence type="ECO:0000256" key="1">
    <source>
        <dbReference type="ARBA" id="ARBA00004651"/>
    </source>
</evidence>
<dbReference type="OrthoDB" id="9771457at2"/>
<evidence type="ECO:0000256" key="9">
    <source>
        <dbReference type="PIRNR" id="PIRNR005508"/>
    </source>
</evidence>
<sequence>MSANNCNPANERKKLGFLDRYLTLWIFLAMATGVAIGYCIPSSSGFINSFQSGTTNIPIAIGLILMMYPPLAKVKYEQLGQVFKNTKILSLSLVMNWLIGPVLMFLLSVIFLRDKPEYMVGLIMIGIARCIAMVIVWNELAAGNREYAAGLVAFNSIFQVVFYSLFAWLFVKVLPPYFGLNGVDIDISIQQIAESVFIYLGIPFIAGFLSRYALIRAKGRTWYEHKFIPKISPFTLIALLFTIVVMFSLKGKLIVDIPFDVVRIALPLVIYFAIMFLVTFLLGRYAGADYAQNAALSFTAAGNNFELAIAVAIGVFGINSGQAFAGVIGPLVEVPALIALVNVAFYLKRKLYKTQTA</sequence>
<dbReference type="InterPro" id="IPR002657">
    <property type="entry name" value="BilAc:Na_symport/Acr3"/>
</dbReference>
<dbReference type="Pfam" id="PF01758">
    <property type="entry name" value="SBF"/>
    <property type="match status" value="1"/>
</dbReference>
<feature type="transmembrane region" description="Helical" evidence="10">
    <location>
        <begin position="261"/>
        <end position="282"/>
    </location>
</feature>
<keyword evidence="8 9" id="KW-0472">Membrane</keyword>
<dbReference type="GO" id="GO:0046685">
    <property type="term" value="P:response to arsenic-containing substance"/>
    <property type="evidence" value="ECO:0007669"/>
    <property type="project" value="UniProtKB-KW"/>
</dbReference>
<evidence type="ECO:0000256" key="4">
    <source>
        <dbReference type="ARBA" id="ARBA00022475"/>
    </source>
</evidence>
<evidence type="ECO:0000256" key="6">
    <source>
        <dbReference type="ARBA" id="ARBA00022849"/>
    </source>
</evidence>
<dbReference type="GO" id="GO:0015297">
    <property type="term" value="F:antiporter activity"/>
    <property type="evidence" value="ECO:0007669"/>
    <property type="project" value="UniProtKB-UniRule"/>
</dbReference>
<evidence type="ECO:0000256" key="8">
    <source>
        <dbReference type="ARBA" id="ARBA00023136"/>
    </source>
</evidence>
<accession>A0A2P8CVK3</accession>
<keyword evidence="5 9" id="KW-0812">Transmembrane</keyword>
<evidence type="ECO:0000256" key="5">
    <source>
        <dbReference type="ARBA" id="ARBA00022692"/>
    </source>
</evidence>
<dbReference type="GO" id="GO:0015104">
    <property type="term" value="F:antimonite transmembrane transporter activity"/>
    <property type="evidence" value="ECO:0007669"/>
    <property type="project" value="TreeGrafter"/>
</dbReference>
<dbReference type="PANTHER" id="PTHR43057:SF1">
    <property type="entry name" value="ARSENICAL-RESISTANCE PROTEIN 3"/>
    <property type="match status" value="1"/>
</dbReference>
<keyword evidence="12" id="KW-1185">Reference proteome</keyword>
<keyword evidence="3 9" id="KW-0813">Transport</keyword>
<evidence type="ECO:0000313" key="12">
    <source>
        <dbReference type="Proteomes" id="UP000240572"/>
    </source>
</evidence>
<protein>
    <submittedName>
        <fullName evidence="11">ACR3 family arsenite transporter</fullName>
    </submittedName>
</protein>
<name>A0A2P8CVK3_9BACT</name>
<dbReference type="GO" id="GO:0015105">
    <property type="term" value="F:arsenite transmembrane transporter activity"/>
    <property type="evidence" value="ECO:0007669"/>
    <property type="project" value="TreeGrafter"/>
</dbReference>
<keyword evidence="6" id="KW-0059">Arsenical resistance</keyword>
<organism evidence="11 12">
    <name type="scientific">Taibaiella chishuiensis</name>
    <dbReference type="NCBI Taxonomy" id="1434707"/>
    <lineage>
        <taxon>Bacteria</taxon>
        <taxon>Pseudomonadati</taxon>
        <taxon>Bacteroidota</taxon>
        <taxon>Chitinophagia</taxon>
        <taxon>Chitinophagales</taxon>
        <taxon>Chitinophagaceae</taxon>
        <taxon>Taibaiella</taxon>
    </lineage>
</organism>
<dbReference type="PANTHER" id="PTHR43057">
    <property type="entry name" value="ARSENITE EFFLUX TRANSPORTER"/>
    <property type="match status" value="1"/>
</dbReference>
<dbReference type="RefSeq" id="WP_106525027.1">
    <property type="nucleotide sequence ID" value="NZ_PYGD01000013.1"/>
</dbReference>
<feature type="transmembrane region" description="Helical" evidence="10">
    <location>
        <begin position="196"/>
        <end position="215"/>
    </location>
</feature>
<comment type="subcellular location">
    <subcellularLocation>
        <location evidence="1 9">Cell membrane</location>
        <topology evidence="1 9">Multi-pass membrane protein</topology>
    </subcellularLocation>
</comment>
<keyword evidence="7 9" id="KW-1133">Transmembrane helix</keyword>
<proteinExistence type="inferred from homology"/>
<keyword evidence="4 9" id="KW-1003">Cell membrane</keyword>